<keyword evidence="1" id="KW-0145">Chemotaxis</keyword>
<dbReference type="RefSeq" id="WP_190475438.1">
    <property type="nucleotide sequence ID" value="NZ_JACJPW010000185.1"/>
</dbReference>
<evidence type="ECO:0000313" key="2">
    <source>
        <dbReference type="EMBL" id="MBD2186277.1"/>
    </source>
</evidence>
<reference evidence="2" key="2">
    <citation type="submission" date="2020-08" db="EMBL/GenBank/DDBJ databases">
        <authorList>
            <person name="Chen M."/>
            <person name="Teng W."/>
            <person name="Zhao L."/>
            <person name="Hu C."/>
            <person name="Zhou Y."/>
            <person name="Han B."/>
            <person name="Song L."/>
            <person name="Shu W."/>
        </authorList>
    </citation>
    <scope>NUCLEOTIDE SEQUENCE</scope>
    <source>
        <strain evidence="2">FACHB-1375</strain>
    </source>
</reference>
<accession>A0A926ZLD1</accession>
<keyword evidence="3" id="KW-1185">Reference proteome</keyword>
<reference evidence="2" key="1">
    <citation type="journal article" date="2015" name="ISME J.">
        <title>Draft Genome Sequence of Streptomyces incarnatus NRRL8089, which Produces the Nucleoside Antibiotic Sinefungin.</title>
        <authorList>
            <person name="Oshima K."/>
            <person name="Hattori M."/>
            <person name="Shimizu H."/>
            <person name="Fukuda K."/>
            <person name="Nemoto M."/>
            <person name="Inagaki K."/>
            <person name="Tamura T."/>
        </authorList>
    </citation>
    <scope>NUCLEOTIDE SEQUENCE</scope>
    <source>
        <strain evidence="2">FACHB-1375</strain>
    </source>
</reference>
<dbReference type="Proteomes" id="UP000641646">
    <property type="component" value="Unassembled WGS sequence"/>
</dbReference>
<evidence type="ECO:0000256" key="1">
    <source>
        <dbReference type="ARBA" id="ARBA00022500"/>
    </source>
</evidence>
<evidence type="ECO:0000313" key="3">
    <source>
        <dbReference type="Proteomes" id="UP000641646"/>
    </source>
</evidence>
<dbReference type="EMBL" id="JACJPW010000185">
    <property type="protein sequence ID" value="MBD2186277.1"/>
    <property type="molecule type" value="Genomic_DNA"/>
</dbReference>
<sequence length="90" mass="10417">MSDYLINSVIGSIGNLINRNLEYELPYYIEDTVENLIHFHNKVAPTTVLLAQTQFTIERFQIRGDIILIFELSSFNLLMSAIAEEIYAYK</sequence>
<dbReference type="AlphaFoldDB" id="A0A926ZLD1"/>
<organism evidence="2 3">
    <name type="scientific">Aerosakkonema funiforme FACHB-1375</name>
    <dbReference type="NCBI Taxonomy" id="2949571"/>
    <lineage>
        <taxon>Bacteria</taxon>
        <taxon>Bacillati</taxon>
        <taxon>Cyanobacteriota</taxon>
        <taxon>Cyanophyceae</taxon>
        <taxon>Oscillatoriophycideae</taxon>
        <taxon>Aerosakkonematales</taxon>
        <taxon>Aerosakkonemataceae</taxon>
        <taxon>Aerosakkonema</taxon>
    </lineage>
</organism>
<comment type="caution">
    <text evidence="2">The sequence shown here is derived from an EMBL/GenBank/DDBJ whole genome shotgun (WGS) entry which is preliminary data.</text>
</comment>
<gene>
    <name evidence="2" type="ORF">H6G03_35375</name>
</gene>
<protein>
    <submittedName>
        <fullName evidence="2">Uncharacterized protein</fullName>
    </submittedName>
</protein>
<dbReference type="SUPFAM" id="SSF103039">
    <property type="entry name" value="CheC-like"/>
    <property type="match status" value="1"/>
</dbReference>
<proteinExistence type="predicted"/>
<dbReference type="Gene3D" id="3.40.1550.10">
    <property type="entry name" value="CheC-like"/>
    <property type="match status" value="1"/>
</dbReference>
<dbReference type="InterPro" id="IPR028976">
    <property type="entry name" value="CheC-like_sf"/>
</dbReference>
<name>A0A926ZLD1_9CYAN</name>
<dbReference type="GO" id="GO:0006935">
    <property type="term" value="P:chemotaxis"/>
    <property type="evidence" value="ECO:0007669"/>
    <property type="project" value="UniProtKB-KW"/>
</dbReference>